<dbReference type="PROSITE" id="PS51898">
    <property type="entry name" value="TYR_RECOMBINASE"/>
    <property type="match status" value="1"/>
</dbReference>
<dbReference type="PANTHER" id="PTHR30349:SF36">
    <property type="entry name" value="PROPHAGE INTEGRASE INTR-RELATED"/>
    <property type="match status" value="1"/>
</dbReference>
<dbReference type="InterPro" id="IPR010998">
    <property type="entry name" value="Integrase_recombinase_N"/>
</dbReference>
<dbReference type="InterPro" id="IPR011010">
    <property type="entry name" value="DNA_brk_join_enz"/>
</dbReference>
<dbReference type="CDD" id="cd01189">
    <property type="entry name" value="INT_ICEBs1_C_like"/>
    <property type="match status" value="1"/>
</dbReference>
<evidence type="ECO:0000256" key="1">
    <source>
        <dbReference type="ARBA" id="ARBA00022908"/>
    </source>
</evidence>
<dbReference type="KEGG" id="dtx:ATSB10_31700"/>
<dbReference type="Pfam" id="PF12167">
    <property type="entry name" value="Arm-DNA-bind_2"/>
    <property type="match status" value="1"/>
</dbReference>
<dbReference type="SUPFAM" id="SSF56349">
    <property type="entry name" value="DNA breaking-rejoining enzymes"/>
    <property type="match status" value="1"/>
</dbReference>
<gene>
    <name evidence="7" type="ORF">ATSB10_31700</name>
</gene>
<dbReference type="Gene3D" id="1.10.443.10">
    <property type="entry name" value="Intergrase catalytic core"/>
    <property type="match status" value="1"/>
</dbReference>
<evidence type="ECO:0000313" key="7">
    <source>
        <dbReference type="EMBL" id="AND70624.1"/>
    </source>
</evidence>
<dbReference type="AlphaFoldDB" id="A0A160N4H4"/>
<dbReference type="OrthoDB" id="9057547at2"/>
<evidence type="ECO:0000256" key="2">
    <source>
        <dbReference type="ARBA" id="ARBA00023125"/>
    </source>
</evidence>
<feature type="domain" description="Tyr recombinase" evidence="5">
    <location>
        <begin position="204"/>
        <end position="396"/>
    </location>
</feature>
<protein>
    <recommendedName>
        <fullName evidence="9">Integrase</fullName>
    </recommendedName>
</protein>
<feature type="domain" description="Core-binding (CB)" evidence="6">
    <location>
        <begin position="93"/>
        <end position="184"/>
    </location>
</feature>
<evidence type="ECO:0000256" key="3">
    <source>
        <dbReference type="ARBA" id="ARBA00023172"/>
    </source>
</evidence>
<dbReference type="InterPro" id="IPR002104">
    <property type="entry name" value="Integrase_catalytic"/>
</dbReference>
<sequence>MGNVRFRPDTQRLYFDFFYQGVRCREYAALPDTPANRRQMEKLLERIEAEIEAGTFEYARTFPGSKKARQFMKLGMLAPAASPVSHRKVVDLPKFREFSDQWFAEHSLEWRYTHKVAVESIFKTHLMPAFGDLYLDQIDRAKVMDFRRKLVDPEQKNGRRRAVLAPATINRIIGMLRMVMTEAQLRFGIENPCAEIRRLKLKRTDIQPFTLEEINRLLAAVRPDYRPYLTFRFFTGVRSAEANGLKWKYVDFARGEVMIRETYQDGRTEYTKTDGSQRDLQVSAPVLDALKAMRPEGYDANPRAFADTYVFLTRAGKPVDTANFVYRVWKPLLERLDIPYRRPYEMRHTCATLWLAAGEAPEWIARQLGHTTTEMLFRTYSRYVPNLMRRDGTAFDRMIAGAIHGGVTTSASPGVER</sequence>
<reference evidence="7 8" key="1">
    <citation type="submission" date="2016-02" db="EMBL/GenBank/DDBJ databases">
        <title>Complete genome sequencing and analysis of ATSB10, Dyella thiooxydans isolated from rhizosphere soil of sunflower (Helianthus annuus L.).</title>
        <authorList>
            <person name="Lee Y."/>
            <person name="Hwangbo K."/>
            <person name="Chung H."/>
            <person name="Yoo J."/>
            <person name="Kim K.Y."/>
            <person name="Sa T.M."/>
            <person name="Um Y."/>
            <person name="Madhaiyan M."/>
        </authorList>
    </citation>
    <scope>NUCLEOTIDE SEQUENCE [LARGE SCALE GENOMIC DNA]</scope>
    <source>
        <strain evidence="7 8">ATSB10</strain>
    </source>
</reference>
<keyword evidence="3" id="KW-0233">DNA recombination</keyword>
<dbReference type="InterPro" id="IPR044068">
    <property type="entry name" value="CB"/>
</dbReference>
<organism evidence="7 8">
    <name type="scientific">Dyella thiooxydans</name>
    <dbReference type="NCBI Taxonomy" id="445710"/>
    <lineage>
        <taxon>Bacteria</taxon>
        <taxon>Pseudomonadati</taxon>
        <taxon>Pseudomonadota</taxon>
        <taxon>Gammaproteobacteria</taxon>
        <taxon>Lysobacterales</taxon>
        <taxon>Rhodanobacteraceae</taxon>
        <taxon>Dyella</taxon>
    </lineage>
</organism>
<evidence type="ECO:0000313" key="8">
    <source>
        <dbReference type="Proteomes" id="UP000077255"/>
    </source>
</evidence>
<dbReference type="GO" id="GO:0006310">
    <property type="term" value="P:DNA recombination"/>
    <property type="evidence" value="ECO:0007669"/>
    <property type="project" value="UniProtKB-KW"/>
</dbReference>
<dbReference type="InterPro" id="IPR013762">
    <property type="entry name" value="Integrase-like_cat_sf"/>
</dbReference>
<dbReference type="GO" id="GO:0015074">
    <property type="term" value="P:DNA integration"/>
    <property type="evidence" value="ECO:0007669"/>
    <property type="project" value="UniProtKB-KW"/>
</dbReference>
<dbReference type="STRING" id="445710.ATSB10_31700"/>
<keyword evidence="2 4" id="KW-0238">DNA-binding</keyword>
<proteinExistence type="predicted"/>
<evidence type="ECO:0000256" key="4">
    <source>
        <dbReference type="PROSITE-ProRule" id="PRU01248"/>
    </source>
</evidence>
<dbReference type="PROSITE" id="PS51900">
    <property type="entry name" value="CB"/>
    <property type="match status" value="1"/>
</dbReference>
<dbReference type="InterPro" id="IPR050090">
    <property type="entry name" value="Tyrosine_recombinase_XerCD"/>
</dbReference>
<dbReference type="GO" id="GO:0003677">
    <property type="term" value="F:DNA binding"/>
    <property type="evidence" value="ECO:0007669"/>
    <property type="project" value="UniProtKB-UniRule"/>
</dbReference>
<dbReference type="Gene3D" id="1.10.150.130">
    <property type="match status" value="1"/>
</dbReference>
<dbReference type="PANTHER" id="PTHR30349">
    <property type="entry name" value="PHAGE INTEGRASE-RELATED"/>
    <property type="match status" value="1"/>
</dbReference>
<dbReference type="Pfam" id="PF00589">
    <property type="entry name" value="Phage_integrase"/>
    <property type="match status" value="1"/>
</dbReference>
<accession>A0A160N4H4</accession>
<dbReference type="Proteomes" id="UP000077255">
    <property type="component" value="Chromosome"/>
</dbReference>
<evidence type="ECO:0000259" key="6">
    <source>
        <dbReference type="PROSITE" id="PS51900"/>
    </source>
</evidence>
<name>A0A160N4H4_9GAMM</name>
<dbReference type="Pfam" id="PF14659">
    <property type="entry name" value="Phage_int_SAM_3"/>
    <property type="match status" value="1"/>
</dbReference>
<dbReference type="InterPro" id="IPR022000">
    <property type="entry name" value="Min27-like_integrase_DNA_bind"/>
</dbReference>
<dbReference type="InterPro" id="IPR004107">
    <property type="entry name" value="Integrase_SAM-like_N"/>
</dbReference>
<evidence type="ECO:0000259" key="5">
    <source>
        <dbReference type="PROSITE" id="PS51898"/>
    </source>
</evidence>
<dbReference type="PATRIC" id="fig|445710.3.peg.3169"/>
<dbReference type="EMBL" id="CP014841">
    <property type="protein sequence ID" value="AND70624.1"/>
    <property type="molecule type" value="Genomic_DNA"/>
</dbReference>
<keyword evidence="8" id="KW-1185">Reference proteome</keyword>
<keyword evidence="1" id="KW-0229">DNA integration</keyword>
<evidence type="ECO:0008006" key="9">
    <source>
        <dbReference type="Google" id="ProtNLM"/>
    </source>
</evidence>